<reference evidence="1 2" key="1">
    <citation type="submission" date="2020-03" db="EMBL/GenBank/DDBJ databases">
        <title>Whole genome shotgun sequence of Phytohabitans rumicis NBRC 108638.</title>
        <authorList>
            <person name="Komaki H."/>
            <person name="Tamura T."/>
        </authorList>
    </citation>
    <scope>NUCLEOTIDE SEQUENCE [LARGE SCALE GENOMIC DNA]</scope>
    <source>
        <strain evidence="1 2">NBRC 108638</strain>
    </source>
</reference>
<sequence>MLTAALVCPDGDSCAPGALHAATIARTVRGAVSATLRRDNRLVLYSGIYGSLLVSAPVGRTHGRRRAGSGTAHRERVRFAKLI</sequence>
<proteinExistence type="predicted"/>
<evidence type="ECO:0000313" key="1">
    <source>
        <dbReference type="EMBL" id="GFJ87455.1"/>
    </source>
</evidence>
<evidence type="ECO:0000313" key="2">
    <source>
        <dbReference type="Proteomes" id="UP000482960"/>
    </source>
</evidence>
<dbReference type="AlphaFoldDB" id="A0A6V8L458"/>
<organism evidence="1 2">
    <name type="scientific">Phytohabitans rumicis</name>
    <dbReference type="NCBI Taxonomy" id="1076125"/>
    <lineage>
        <taxon>Bacteria</taxon>
        <taxon>Bacillati</taxon>
        <taxon>Actinomycetota</taxon>
        <taxon>Actinomycetes</taxon>
        <taxon>Micromonosporales</taxon>
        <taxon>Micromonosporaceae</taxon>
    </lineage>
</organism>
<dbReference type="Proteomes" id="UP000482960">
    <property type="component" value="Unassembled WGS sequence"/>
</dbReference>
<comment type="caution">
    <text evidence="1">The sequence shown here is derived from an EMBL/GenBank/DDBJ whole genome shotgun (WGS) entry which is preliminary data.</text>
</comment>
<protein>
    <submittedName>
        <fullName evidence="1">Uncharacterized protein</fullName>
    </submittedName>
</protein>
<dbReference type="EMBL" id="BLPG01000001">
    <property type="protein sequence ID" value="GFJ87455.1"/>
    <property type="molecule type" value="Genomic_DNA"/>
</dbReference>
<gene>
    <name evidence="1" type="ORF">Prum_010970</name>
</gene>
<reference evidence="1 2" key="2">
    <citation type="submission" date="2020-03" db="EMBL/GenBank/DDBJ databases">
        <authorList>
            <person name="Ichikawa N."/>
            <person name="Kimura A."/>
            <person name="Kitahashi Y."/>
            <person name="Uohara A."/>
        </authorList>
    </citation>
    <scope>NUCLEOTIDE SEQUENCE [LARGE SCALE GENOMIC DNA]</scope>
    <source>
        <strain evidence="1 2">NBRC 108638</strain>
    </source>
</reference>
<name>A0A6V8L458_9ACTN</name>
<accession>A0A6V8L458</accession>
<keyword evidence="2" id="KW-1185">Reference proteome</keyword>